<evidence type="ECO:0000313" key="4">
    <source>
        <dbReference type="Proteomes" id="UP000261739"/>
    </source>
</evidence>
<feature type="compositionally biased region" description="Low complexity" evidence="1">
    <location>
        <begin position="26"/>
        <end position="85"/>
    </location>
</feature>
<dbReference type="AlphaFoldDB" id="A0A3D4T2R4"/>
<feature type="signal peptide" evidence="2">
    <location>
        <begin position="1"/>
        <end position="26"/>
    </location>
</feature>
<dbReference type="Proteomes" id="UP000261739">
    <property type="component" value="Unassembled WGS sequence"/>
</dbReference>
<proteinExistence type="predicted"/>
<sequence>MRFSRKTITVLAVPVCALALSLTGCSSDDGDSSTDTTAQSTTSRAPSSDSAGAGTSASAAPTGTSTGASAGATDDATDEAGSAGSQTFEKSKLEDFLSNDVQQKSGVQPDQLACKGDLAVEENATQECAVKTEAGWQKLNVTLIETDTDDPKISWQTEADIIPEPDWVGDVA</sequence>
<feature type="region of interest" description="Disordered" evidence="1">
    <location>
        <begin position="26"/>
        <end position="109"/>
    </location>
</feature>
<organism evidence="3 4">
    <name type="scientific">Corynebacterium nuruki</name>
    <dbReference type="NCBI Taxonomy" id="1032851"/>
    <lineage>
        <taxon>Bacteria</taxon>
        <taxon>Bacillati</taxon>
        <taxon>Actinomycetota</taxon>
        <taxon>Actinomycetes</taxon>
        <taxon>Mycobacteriales</taxon>
        <taxon>Corynebacteriaceae</taxon>
        <taxon>Corynebacterium</taxon>
    </lineage>
</organism>
<reference evidence="3 4" key="1">
    <citation type="journal article" date="2018" name="Nat. Biotechnol.">
        <title>A standardized bacterial taxonomy based on genome phylogeny substantially revises the tree of life.</title>
        <authorList>
            <person name="Parks D.H."/>
            <person name="Chuvochina M."/>
            <person name="Waite D.W."/>
            <person name="Rinke C."/>
            <person name="Skarshewski A."/>
            <person name="Chaumeil P.A."/>
            <person name="Hugenholtz P."/>
        </authorList>
    </citation>
    <scope>NUCLEOTIDE SEQUENCE [LARGE SCALE GENOMIC DNA]</scope>
    <source>
        <strain evidence="3">UBA11247</strain>
    </source>
</reference>
<comment type="caution">
    <text evidence="3">The sequence shown here is derived from an EMBL/GenBank/DDBJ whole genome shotgun (WGS) entry which is preliminary data.</text>
</comment>
<feature type="chain" id="PRO_5039081108" evidence="2">
    <location>
        <begin position="27"/>
        <end position="172"/>
    </location>
</feature>
<protein>
    <submittedName>
        <fullName evidence="3">DUF4333 domain-containing protein</fullName>
    </submittedName>
</protein>
<name>A0A3D4T2R4_9CORY</name>
<feature type="compositionally biased region" description="Polar residues" evidence="1">
    <location>
        <begin position="99"/>
        <end position="108"/>
    </location>
</feature>
<evidence type="ECO:0000313" key="3">
    <source>
        <dbReference type="EMBL" id="HCT15020.1"/>
    </source>
</evidence>
<keyword evidence="2" id="KW-0732">Signal</keyword>
<accession>A0A3D4T2R4</accession>
<gene>
    <name evidence="3" type="ORF">DIW82_09635</name>
</gene>
<evidence type="ECO:0000256" key="2">
    <source>
        <dbReference type="SAM" id="SignalP"/>
    </source>
</evidence>
<evidence type="ECO:0000256" key="1">
    <source>
        <dbReference type="SAM" id="MobiDB-lite"/>
    </source>
</evidence>
<dbReference type="EMBL" id="DQID01000248">
    <property type="protein sequence ID" value="HCT15020.1"/>
    <property type="molecule type" value="Genomic_DNA"/>
</dbReference>
<dbReference type="PROSITE" id="PS51257">
    <property type="entry name" value="PROKAR_LIPOPROTEIN"/>
    <property type="match status" value="1"/>
</dbReference>